<dbReference type="RefSeq" id="WP_053596557.1">
    <property type="nucleotide sequence ID" value="NZ_CP067341.1"/>
</dbReference>
<dbReference type="EMBL" id="CP067341">
    <property type="protein sequence ID" value="QQP14655.1"/>
    <property type="molecule type" value="Genomic_DNA"/>
</dbReference>
<gene>
    <name evidence="1" type="ORF">FJQ98_11990</name>
</gene>
<evidence type="ECO:0000313" key="1">
    <source>
        <dbReference type="EMBL" id="QQP14655.1"/>
    </source>
</evidence>
<reference evidence="1 2" key="1">
    <citation type="submission" date="2020-01" db="EMBL/GenBank/DDBJ databases">
        <authorList>
            <person name="Liu G."/>
            <person name="Liu B."/>
        </authorList>
    </citation>
    <scope>NUCLEOTIDE SEQUENCE [LARGE SCALE GENOMIC DNA]</scope>
    <source>
        <strain evidence="1 2">FJAT-51161</strain>
    </source>
</reference>
<organism evidence="1 2">
    <name type="scientific">Lysinibacillus agricola</name>
    <dbReference type="NCBI Taxonomy" id="2590012"/>
    <lineage>
        <taxon>Bacteria</taxon>
        <taxon>Bacillati</taxon>
        <taxon>Bacillota</taxon>
        <taxon>Bacilli</taxon>
        <taxon>Bacillales</taxon>
        <taxon>Bacillaceae</taxon>
        <taxon>Lysinibacillus</taxon>
    </lineage>
</organism>
<evidence type="ECO:0000313" key="2">
    <source>
        <dbReference type="Proteomes" id="UP000596049"/>
    </source>
</evidence>
<name>A0ABX7AXE4_9BACI</name>
<accession>A0ABX7AXE4</accession>
<proteinExistence type="predicted"/>
<keyword evidence="2" id="KW-1185">Reference proteome</keyword>
<dbReference type="Proteomes" id="UP000596049">
    <property type="component" value="Chromosome"/>
</dbReference>
<protein>
    <submittedName>
        <fullName evidence="1">Uncharacterized protein</fullName>
    </submittedName>
</protein>
<sequence length="97" mass="11026">MELNVYGLKCDNPVCDYQDNSIKLEQYEDYINYPCPKCSAPLLTQADYDTTMVIIQAEKSAEELGLSDNNLNHGEKFKLRVELDGSGVPKFDMKQVE</sequence>